<name>A0A5M9JNB2_MONFR</name>
<proteinExistence type="predicted"/>
<gene>
    <name evidence="2" type="ORF">EYC84_000355</name>
</gene>
<accession>A0A5M9JNB2</accession>
<evidence type="ECO:0000256" key="1">
    <source>
        <dbReference type="SAM" id="MobiDB-lite"/>
    </source>
</evidence>
<evidence type="ECO:0000313" key="2">
    <source>
        <dbReference type="EMBL" id="KAA8570984.1"/>
    </source>
</evidence>
<dbReference type="AlphaFoldDB" id="A0A5M9JNB2"/>
<comment type="caution">
    <text evidence="2">The sequence shown here is derived from an EMBL/GenBank/DDBJ whole genome shotgun (WGS) entry which is preliminary data.</text>
</comment>
<evidence type="ECO:0000313" key="3">
    <source>
        <dbReference type="Proteomes" id="UP000322873"/>
    </source>
</evidence>
<dbReference type="EMBL" id="VICG01000006">
    <property type="protein sequence ID" value="KAA8570984.1"/>
    <property type="molecule type" value="Genomic_DNA"/>
</dbReference>
<feature type="region of interest" description="Disordered" evidence="1">
    <location>
        <begin position="97"/>
        <end position="123"/>
    </location>
</feature>
<dbReference type="Proteomes" id="UP000322873">
    <property type="component" value="Unassembled WGS sequence"/>
</dbReference>
<protein>
    <submittedName>
        <fullName evidence="2">Uncharacterized protein</fullName>
    </submittedName>
</protein>
<organism evidence="2 3">
    <name type="scientific">Monilinia fructicola</name>
    <name type="common">Brown rot fungus</name>
    <name type="synonym">Ciboria fructicola</name>
    <dbReference type="NCBI Taxonomy" id="38448"/>
    <lineage>
        <taxon>Eukaryota</taxon>
        <taxon>Fungi</taxon>
        <taxon>Dikarya</taxon>
        <taxon>Ascomycota</taxon>
        <taxon>Pezizomycotina</taxon>
        <taxon>Leotiomycetes</taxon>
        <taxon>Helotiales</taxon>
        <taxon>Sclerotiniaceae</taxon>
        <taxon>Monilinia</taxon>
    </lineage>
</organism>
<keyword evidence="3" id="KW-1185">Reference proteome</keyword>
<sequence length="123" mass="14448">MYRFTRVLYANRTHGRRSVPPGNAVAIFIRRHKKILLYASTHWRHAKNHNPTYVFTMHQERKREKNIVKRFCRSRSEKGKKKTRVLLLVDSKIRSVTGRADGKRNEPSSKTTPRHASEAGLIR</sequence>
<reference evidence="2 3" key="1">
    <citation type="submission" date="2019-06" db="EMBL/GenBank/DDBJ databases">
        <title>Genome Sequence of the Brown Rot Fungal Pathogen Monilinia fructicola.</title>
        <authorList>
            <person name="De Miccolis Angelini R.M."/>
            <person name="Landi L."/>
            <person name="Abate D."/>
            <person name="Pollastro S."/>
            <person name="Romanazzi G."/>
            <person name="Faretra F."/>
        </authorList>
    </citation>
    <scope>NUCLEOTIDE SEQUENCE [LARGE SCALE GENOMIC DNA]</scope>
    <source>
        <strain evidence="2 3">Mfrc123</strain>
    </source>
</reference>